<dbReference type="PROSITE" id="PS00198">
    <property type="entry name" value="4FE4S_FER_1"/>
    <property type="match status" value="1"/>
</dbReference>
<dbReference type="PANTHER" id="PTHR43105">
    <property type="entry name" value="RESPIRATORY NITRATE REDUCTASE"/>
    <property type="match status" value="1"/>
</dbReference>
<keyword evidence="2" id="KW-0004">4Fe-4S</keyword>
<dbReference type="Gene3D" id="3.40.50.740">
    <property type="match status" value="1"/>
</dbReference>
<dbReference type="SUPFAM" id="SSF50692">
    <property type="entry name" value="ADC-like"/>
    <property type="match status" value="1"/>
</dbReference>
<keyword evidence="8" id="KW-0411">Iron-sulfur</keyword>
<dbReference type="PROSITE" id="PS51379">
    <property type="entry name" value="4FE4S_FER_2"/>
    <property type="match status" value="2"/>
</dbReference>
<dbReference type="InterPro" id="IPR009010">
    <property type="entry name" value="Asp_de-COase-like_dom_sf"/>
</dbReference>
<evidence type="ECO:0000313" key="14">
    <source>
        <dbReference type="Proteomes" id="UP000425960"/>
    </source>
</evidence>
<dbReference type="PIRSF" id="PIRSF036643">
    <property type="entry name" value="FDH_alpha"/>
    <property type="match status" value="1"/>
</dbReference>
<evidence type="ECO:0000256" key="5">
    <source>
        <dbReference type="ARBA" id="ARBA00022737"/>
    </source>
</evidence>
<dbReference type="CDD" id="cd02790">
    <property type="entry name" value="MopB_CT_Formate-Dh_H"/>
    <property type="match status" value="1"/>
</dbReference>
<dbReference type="GO" id="GO:0043546">
    <property type="term" value="F:molybdopterin cofactor binding"/>
    <property type="evidence" value="ECO:0007669"/>
    <property type="project" value="InterPro"/>
</dbReference>
<dbReference type="Pfam" id="PF04879">
    <property type="entry name" value="Molybdop_Fe4S4"/>
    <property type="match status" value="1"/>
</dbReference>
<dbReference type="InterPro" id="IPR050123">
    <property type="entry name" value="Prok_molybdopt-oxidoreductase"/>
</dbReference>
<dbReference type="InterPro" id="IPR017900">
    <property type="entry name" value="4Fe4S_Fe_S_CS"/>
</dbReference>
<keyword evidence="7" id="KW-0408">Iron</keyword>
<dbReference type="Pfam" id="PF00384">
    <property type="entry name" value="Molybdopterin"/>
    <property type="match status" value="1"/>
</dbReference>
<dbReference type="SUPFAM" id="SSF54862">
    <property type="entry name" value="4Fe-4S ferredoxins"/>
    <property type="match status" value="1"/>
</dbReference>
<dbReference type="CDD" id="cd00207">
    <property type="entry name" value="fer2"/>
    <property type="match status" value="1"/>
</dbReference>
<dbReference type="InterPro" id="IPR006656">
    <property type="entry name" value="Mopterin_OxRdtase"/>
</dbReference>
<reference evidence="13 14" key="1">
    <citation type="submission" date="2019-11" db="EMBL/GenBank/DDBJ databases">
        <title>Comparative genomics of hydrocarbon-degrading Desulfosarcina strains.</title>
        <authorList>
            <person name="Watanabe M."/>
            <person name="Kojima H."/>
            <person name="Fukui M."/>
        </authorList>
    </citation>
    <scope>NUCLEOTIDE SEQUENCE [LARGE SCALE GENOMIC DNA]</scope>
    <source>
        <strain evidence="13 14">28bB2T</strain>
    </source>
</reference>
<feature type="domain" description="4Fe-4S Mo/W bis-MGD-type" evidence="11">
    <location>
        <begin position="241"/>
        <end position="297"/>
    </location>
</feature>
<dbReference type="Gene3D" id="2.40.40.20">
    <property type="match status" value="1"/>
</dbReference>
<evidence type="ECO:0000256" key="8">
    <source>
        <dbReference type="ARBA" id="ARBA00023014"/>
    </source>
</evidence>
<evidence type="ECO:0000256" key="3">
    <source>
        <dbReference type="ARBA" id="ARBA00022714"/>
    </source>
</evidence>
<dbReference type="KEGG" id="dov:DSCO28_50920"/>
<dbReference type="PROSITE" id="PS51085">
    <property type="entry name" value="2FE2S_FER_2"/>
    <property type="match status" value="1"/>
</dbReference>
<evidence type="ECO:0000259" key="9">
    <source>
        <dbReference type="PROSITE" id="PS51085"/>
    </source>
</evidence>
<dbReference type="AlphaFoldDB" id="A0A5K7ZWH1"/>
<dbReference type="GO" id="GO:0051537">
    <property type="term" value="F:2 iron, 2 sulfur cluster binding"/>
    <property type="evidence" value="ECO:0007669"/>
    <property type="project" value="UniProtKB-KW"/>
</dbReference>
<dbReference type="GO" id="GO:0003954">
    <property type="term" value="F:NADH dehydrogenase activity"/>
    <property type="evidence" value="ECO:0007669"/>
    <property type="project" value="TreeGrafter"/>
</dbReference>
<proteinExistence type="inferred from homology"/>
<dbReference type="Pfam" id="PF13510">
    <property type="entry name" value="Fer2_4"/>
    <property type="match status" value="1"/>
</dbReference>
<dbReference type="SUPFAM" id="SSF54292">
    <property type="entry name" value="2Fe-2S ferredoxin-like"/>
    <property type="match status" value="1"/>
</dbReference>
<keyword evidence="3" id="KW-0001">2Fe-2S</keyword>
<dbReference type="SUPFAM" id="SSF53706">
    <property type="entry name" value="Formate dehydrogenase/DMSO reductase, domains 1-3"/>
    <property type="match status" value="1"/>
</dbReference>
<dbReference type="InterPro" id="IPR019574">
    <property type="entry name" value="NADH_UbQ_OxRdtase_Gsu_4Fe4S-bd"/>
</dbReference>
<dbReference type="PANTHER" id="PTHR43105:SF14">
    <property type="entry name" value="FORMATE DEHYDROGENASE H"/>
    <property type="match status" value="1"/>
</dbReference>
<feature type="domain" description="4Fe-4S ferredoxin-type" evidence="10">
    <location>
        <begin position="161"/>
        <end position="191"/>
    </location>
</feature>
<evidence type="ECO:0000256" key="1">
    <source>
        <dbReference type="ARBA" id="ARBA00007023"/>
    </source>
</evidence>
<dbReference type="GO" id="GO:0051539">
    <property type="term" value="F:4 iron, 4 sulfur cluster binding"/>
    <property type="evidence" value="ECO:0007669"/>
    <property type="project" value="UniProtKB-KW"/>
</dbReference>
<evidence type="ECO:0000256" key="6">
    <source>
        <dbReference type="ARBA" id="ARBA00023002"/>
    </source>
</evidence>
<dbReference type="Gene3D" id="3.30.70.20">
    <property type="match status" value="1"/>
</dbReference>
<dbReference type="NCBIfam" id="TIGR01591">
    <property type="entry name" value="Fdh-alpha"/>
    <property type="match status" value="1"/>
</dbReference>
<name>A0A5K7ZWH1_9BACT</name>
<dbReference type="Proteomes" id="UP000425960">
    <property type="component" value="Chromosome"/>
</dbReference>
<dbReference type="InterPro" id="IPR006963">
    <property type="entry name" value="Mopterin_OxRdtase_4Fe-4S_dom"/>
</dbReference>
<dbReference type="GO" id="GO:0022904">
    <property type="term" value="P:respiratory electron transport chain"/>
    <property type="evidence" value="ECO:0007669"/>
    <property type="project" value="TreeGrafter"/>
</dbReference>
<dbReference type="GO" id="GO:0046872">
    <property type="term" value="F:metal ion binding"/>
    <property type="evidence" value="ECO:0007669"/>
    <property type="project" value="UniProtKB-KW"/>
</dbReference>
<dbReference type="Gene3D" id="3.10.20.740">
    <property type="match status" value="1"/>
</dbReference>
<dbReference type="InterPro" id="IPR041924">
    <property type="entry name" value="Formate_Dh-H_N"/>
</dbReference>
<organism evidence="13 14">
    <name type="scientific">Desulfosarcina ovata subsp. sediminis</name>
    <dbReference type="NCBI Taxonomy" id="885957"/>
    <lineage>
        <taxon>Bacteria</taxon>
        <taxon>Pseudomonadati</taxon>
        <taxon>Thermodesulfobacteriota</taxon>
        <taxon>Desulfobacteria</taxon>
        <taxon>Desulfobacterales</taxon>
        <taxon>Desulfosarcinaceae</taxon>
        <taxon>Desulfosarcina</taxon>
    </lineage>
</organism>
<keyword evidence="5" id="KW-0677">Repeat</keyword>
<feature type="domain" description="2Fe-2S ferredoxin-type" evidence="9">
    <location>
        <begin position="1"/>
        <end position="78"/>
    </location>
</feature>
<evidence type="ECO:0000259" key="12">
    <source>
        <dbReference type="PROSITE" id="PS51839"/>
    </source>
</evidence>
<evidence type="ECO:0000256" key="4">
    <source>
        <dbReference type="ARBA" id="ARBA00022723"/>
    </source>
</evidence>
<dbReference type="InterPro" id="IPR006655">
    <property type="entry name" value="Mopterin_OxRdtase_prok_CS"/>
</dbReference>
<dbReference type="GO" id="GO:0016020">
    <property type="term" value="C:membrane"/>
    <property type="evidence" value="ECO:0007669"/>
    <property type="project" value="TreeGrafter"/>
</dbReference>
<dbReference type="GO" id="GO:0015942">
    <property type="term" value="P:formate metabolic process"/>
    <property type="evidence" value="ECO:0007669"/>
    <property type="project" value="InterPro"/>
</dbReference>
<keyword evidence="4" id="KW-0479">Metal-binding</keyword>
<dbReference type="PROSITE" id="PS00932">
    <property type="entry name" value="MOLYBDOPTERIN_PROK_3"/>
    <property type="match status" value="1"/>
</dbReference>
<gene>
    <name evidence="13" type="ORF">DSCO28_50920</name>
</gene>
<dbReference type="PROSITE" id="PS51669">
    <property type="entry name" value="4FE4S_MOW_BIS_MGD"/>
    <property type="match status" value="1"/>
</dbReference>
<dbReference type="SMART" id="SM00926">
    <property type="entry name" value="Molybdop_Fe4S4"/>
    <property type="match status" value="1"/>
</dbReference>
<dbReference type="InterPro" id="IPR017896">
    <property type="entry name" value="4Fe4S_Fe-S-bd"/>
</dbReference>
<dbReference type="PROSITE" id="PS51839">
    <property type="entry name" value="4FE4S_HC3"/>
    <property type="match status" value="1"/>
</dbReference>
<dbReference type="Gene3D" id="3.40.228.10">
    <property type="entry name" value="Dimethylsulfoxide Reductase, domain 2"/>
    <property type="match status" value="1"/>
</dbReference>
<dbReference type="CDD" id="cd02753">
    <property type="entry name" value="MopB_Formate-Dh-H"/>
    <property type="match status" value="1"/>
</dbReference>
<accession>A0A5K7ZWH1</accession>
<feature type="domain" description="4Fe-4S His(Cys)3-ligated-type" evidence="12">
    <location>
        <begin position="78"/>
        <end position="141"/>
    </location>
</feature>
<evidence type="ECO:0000259" key="10">
    <source>
        <dbReference type="PROSITE" id="PS51379"/>
    </source>
</evidence>
<keyword evidence="6" id="KW-0560">Oxidoreductase</keyword>
<dbReference type="Pfam" id="PF01568">
    <property type="entry name" value="Molydop_binding"/>
    <property type="match status" value="1"/>
</dbReference>
<evidence type="ECO:0000256" key="7">
    <source>
        <dbReference type="ARBA" id="ARBA00023004"/>
    </source>
</evidence>
<dbReference type="GO" id="GO:0008863">
    <property type="term" value="F:formate dehydrogenase (NAD+) activity"/>
    <property type="evidence" value="ECO:0007669"/>
    <property type="project" value="InterPro"/>
</dbReference>
<dbReference type="InterPro" id="IPR006657">
    <property type="entry name" value="MoPterin_dinucl-bd_dom"/>
</dbReference>
<dbReference type="InterPro" id="IPR001041">
    <property type="entry name" value="2Fe-2S_ferredoxin-type"/>
</dbReference>
<dbReference type="EMBL" id="AP021876">
    <property type="protein sequence ID" value="BBO84526.1"/>
    <property type="molecule type" value="Genomic_DNA"/>
</dbReference>
<evidence type="ECO:0000313" key="13">
    <source>
        <dbReference type="EMBL" id="BBO84526.1"/>
    </source>
</evidence>
<comment type="similarity">
    <text evidence="1">In the C-terminal section; belongs to the prokaryotic molybdopterin-containing oxidoreductase family.</text>
</comment>
<feature type="domain" description="4Fe-4S ferredoxin-type" evidence="10">
    <location>
        <begin position="203"/>
        <end position="232"/>
    </location>
</feature>
<dbReference type="InterPro" id="IPR036010">
    <property type="entry name" value="2Fe-2S_ferredoxin-like_sf"/>
</dbReference>
<evidence type="ECO:0000259" key="11">
    <source>
        <dbReference type="PROSITE" id="PS51669"/>
    </source>
</evidence>
<dbReference type="InterPro" id="IPR006478">
    <property type="entry name" value="Formate_DH_asu"/>
</dbReference>
<protein>
    <submittedName>
        <fullName evidence="13">Formate dehydrogenase subunit alpha</fullName>
    </submittedName>
</protein>
<dbReference type="Pfam" id="PF12838">
    <property type="entry name" value="Fer4_7"/>
    <property type="match status" value="1"/>
</dbReference>
<dbReference type="RefSeq" id="WP_155324423.1">
    <property type="nucleotide sequence ID" value="NZ_AP021876.1"/>
</dbReference>
<evidence type="ECO:0000256" key="2">
    <source>
        <dbReference type="ARBA" id="ARBA00022485"/>
    </source>
</evidence>
<dbReference type="FunFam" id="3.30.70.20:FF:000035">
    <property type="entry name" value="Iron hydrogenase 1"/>
    <property type="match status" value="1"/>
</dbReference>
<dbReference type="InterPro" id="IPR041925">
    <property type="entry name" value="CT_Formate-Dh_H"/>
</dbReference>
<dbReference type="FunFam" id="2.20.25.90:FF:000001">
    <property type="entry name" value="Formate dehydrogenase subunit alpha"/>
    <property type="match status" value="1"/>
</dbReference>
<dbReference type="Gene3D" id="2.20.25.90">
    <property type="entry name" value="ADC-like domains"/>
    <property type="match status" value="1"/>
</dbReference>
<sequence>MPTLSLNDRTVSFETGQTILEVAQQNDVVIPTLCHLKEAHATGGCRICVVEVAGSDQLLPSCATPAGADMRILTDSPAVRTARKAIIEMMLAAGAHNCLLMDHPQSSWSESQLKIMEQPWHDKICPAHGDCRLQDLAIEYEVSVAGIDQKIDGHPLDDATPMIVRDYSRCIGCGRCIQACNEVQVNAAIPSPYGRREDHPNGWYPLVDYENCTHCGQCLQACPTGALFEKKAFGLATGSEAKKVRTTCPYCGVGCQQWLHVKDGRVIKVTAVEEGAPNLGRLCVKGRFGYDFIHSPERLTHPLIREGETFRKASWDEALDLVAEKFKQIKQLHGPDALAGISCARSINEDSYNMQKLFRATIGTNNIDHCARTCHAPTVAGLARAFGSGAMTNSFAEVLGAKLFFVIGSNMTEAHPVASTFVKQAVRNGAELIVADPRFNGIAEHAHTYMQIKVGSDVALINGMMHVLITEELYDRDYVMANTVGFDELREVVMQYPPERVAEISGVPAETIRAVARKMAAVRPSMLMYTLGITEHTCGVNNVLSCANLQMMLGNVGVEFGGVNPLRGQNNVQGACDMGALPADYPGYQKVTDAASRAKFSQAWGVELPDTPGLMIPDMIDGLENGTVKALYVFGENIANTEPDINHVEHCLRSAEFVVCNDIFETETTRFAHVVLPAAAWSEDDGTFTNAERRVSRVRKAVEPPGEAKPNWWIFKEIARRMGQEWASASGQEIWDNEVAPLSPIFSGIRYQRIETDGLQWPVPDEDHPGTTIMHKDGKFTCGKGNLSALEWAPPAEVPDEEYPFVLSTGRRLYHYHTRTQTGRCEGLNTLLGSETADISAEDANALGIGQGEKIRVVSRRGSVEVAARITGQVPPGLVWMAFHFREGCANWLTNPAFDPISKTAEFKACAVRLERV</sequence>